<proteinExistence type="predicted"/>
<keyword evidence="1" id="KW-0812">Transmembrane</keyword>
<dbReference type="EMBL" id="MZ443782">
    <property type="protein sequence ID" value="UAW96192.1"/>
    <property type="molecule type" value="Genomic_DNA"/>
</dbReference>
<feature type="transmembrane region" description="Helical" evidence="1">
    <location>
        <begin position="6"/>
        <end position="26"/>
    </location>
</feature>
<keyword evidence="1" id="KW-1133">Transmembrane helix</keyword>
<organism evidence="2 3">
    <name type="scientific">Erwinia phage pEa_SNUABM_16</name>
    <dbReference type="NCBI Taxonomy" id="2869544"/>
    <lineage>
        <taxon>Viruses</taxon>
        <taxon>Duplodnaviria</taxon>
        <taxon>Heunggongvirae</taxon>
        <taxon>Uroviricota</taxon>
        <taxon>Caudoviricetes</taxon>
        <taxon>Alexandravirus</taxon>
        <taxon>Alexandravirus SNUABM16</taxon>
    </lineage>
</organism>
<sequence length="34" mass="3966">MFYAGLGIGIVIGVVLTIFCLWFFFFKDFEVFKP</sequence>
<keyword evidence="1" id="KW-0472">Membrane</keyword>
<evidence type="ECO:0000313" key="2">
    <source>
        <dbReference type="EMBL" id="UAW96192.1"/>
    </source>
</evidence>
<protein>
    <submittedName>
        <fullName evidence="2">Uncharacterized protein</fullName>
    </submittedName>
</protein>
<gene>
    <name evidence="2" type="ORF">pEaSNUABM16_00048</name>
</gene>
<name>A0AAE8XQ98_9CAUD</name>
<dbReference type="Proteomes" id="UP000827953">
    <property type="component" value="Segment"/>
</dbReference>
<reference evidence="2 3" key="1">
    <citation type="submission" date="2021-06" db="EMBL/GenBank/DDBJ databases">
        <title>Complete genome sequence of Erwinia phage pEa_SNUABM_16.</title>
        <authorList>
            <person name="Kim S.G."/>
            <person name="Park S.C."/>
        </authorList>
    </citation>
    <scope>NUCLEOTIDE SEQUENCE [LARGE SCALE GENOMIC DNA]</scope>
    <source>
        <strain evidence="3">pEa_SNUABM_16</strain>
    </source>
</reference>
<evidence type="ECO:0000256" key="1">
    <source>
        <dbReference type="SAM" id="Phobius"/>
    </source>
</evidence>
<evidence type="ECO:0000313" key="3">
    <source>
        <dbReference type="Proteomes" id="UP000827953"/>
    </source>
</evidence>
<accession>A0AAE8XQ98</accession>
<keyword evidence="3" id="KW-1185">Reference proteome</keyword>